<dbReference type="Proteomes" id="UP000199069">
    <property type="component" value="Unassembled WGS sequence"/>
</dbReference>
<gene>
    <name evidence="3" type="primary">FGENESH: predicted gene_3.621</name>
    <name evidence="3" type="ORF">BN2166_0021700</name>
</gene>
<evidence type="ECO:0000256" key="2">
    <source>
        <dbReference type="SAM" id="SignalP"/>
    </source>
</evidence>
<evidence type="ECO:0000313" key="4">
    <source>
        <dbReference type="Proteomes" id="UP000199069"/>
    </source>
</evidence>
<dbReference type="AlphaFoldDB" id="A0A0K3C9B4"/>
<feature type="compositionally biased region" description="Low complexity" evidence="1">
    <location>
        <begin position="23"/>
        <end position="34"/>
    </location>
</feature>
<proteinExistence type="predicted"/>
<keyword evidence="2" id="KW-0732">Signal</keyword>
<feature type="chain" id="PRO_5005495284" description="Secreted protein" evidence="2">
    <location>
        <begin position="20"/>
        <end position="116"/>
    </location>
</feature>
<protein>
    <recommendedName>
        <fullName evidence="5">Secreted protein</fullName>
    </recommendedName>
</protein>
<dbReference type="EMBL" id="CWKI01000003">
    <property type="protein sequence ID" value="CTR06309.1"/>
    <property type="molecule type" value="Genomic_DNA"/>
</dbReference>
<sequence>MRILARLVALFAVVGLAFGLAQTSEAAGESSATSLARQGPRRLARSEGGLLATSSDQAVAVQEKQAVETAESSWSSRKRKRCYYVRTFFHRIDCNAPANSTSIPYSHAPEATAKAV</sequence>
<evidence type="ECO:0000256" key="1">
    <source>
        <dbReference type="SAM" id="MobiDB-lite"/>
    </source>
</evidence>
<accession>A0A0K3C9B4</accession>
<feature type="signal peptide" evidence="2">
    <location>
        <begin position="1"/>
        <end position="19"/>
    </location>
</feature>
<evidence type="ECO:0000313" key="3">
    <source>
        <dbReference type="EMBL" id="CTR06309.1"/>
    </source>
</evidence>
<reference evidence="3 4" key="1">
    <citation type="submission" date="2015-07" db="EMBL/GenBank/DDBJ databases">
        <authorList>
            <person name="Cajimat M.N.B."/>
            <person name="Milazzo M.L."/>
            <person name="Fulhorst C.F."/>
        </authorList>
    </citation>
    <scope>NUCLEOTIDE SEQUENCE [LARGE SCALE GENOMIC DNA]</scope>
    <source>
        <strain evidence="3">Single colony</strain>
    </source>
</reference>
<keyword evidence="4" id="KW-1185">Reference proteome</keyword>
<name>A0A0K3C9B4_RHOTO</name>
<evidence type="ECO:0008006" key="5">
    <source>
        <dbReference type="Google" id="ProtNLM"/>
    </source>
</evidence>
<organism evidence="3 4">
    <name type="scientific">Rhodotorula toruloides</name>
    <name type="common">Yeast</name>
    <name type="synonym">Rhodosporidium toruloides</name>
    <dbReference type="NCBI Taxonomy" id="5286"/>
    <lineage>
        <taxon>Eukaryota</taxon>
        <taxon>Fungi</taxon>
        <taxon>Dikarya</taxon>
        <taxon>Basidiomycota</taxon>
        <taxon>Pucciniomycotina</taxon>
        <taxon>Microbotryomycetes</taxon>
        <taxon>Sporidiobolales</taxon>
        <taxon>Sporidiobolaceae</taxon>
        <taxon>Rhodotorula</taxon>
    </lineage>
</organism>
<feature type="region of interest" description="Disordered" evidence="1">
    <location>
        <begin position="23"/>
        <end position="47"/>
    </location>
</feature>